<organism evidence="1">
    <name type="scientific">Strongyloides ratti</name>
    <name type="common">Parasitic roundworm</name>
    <dbReference type="NCBI Taxonomy" id="34506"/>
    <lineage>
        <taxon>Eukaryota</taxon>
        <taxon>Metazoa</taxon>
        <taxon>Ecdysozoa</taxon>
        <taxon>Nematoda</taxon>
        <taxon>Chromadorea</taxon>
        <taxon>Rhabditida</taxon>
        <taxon>Tylenchina</taxon>
        <taxon>Panagrolaimomorpha</taxon>
        <taxon>Strongyloidoidea</taxon>
        <taxon>Strongyloididae</taxon>
        <taxon>Strongyloides</taxon>
    </lineage>
</organism>
<accession>A0A090MXP8</accession>
<gene>
    <name evidence="1 3 4" type="ORF">SRAE_2000048450</name>
</gene>
<reference evidence="1 2" key="1">
    <citation type="submission" date="2014-09" db="EMBL/GenBank/DDBJ databases">
        <authorList>
            <person name="Martin A.A."/>
        </authorList>
    </citation>
    <scope>NUCLEOTIDE SEQUENCE</scope>
    <source>
        <strain evidence="2">ED321</strain>
        <strain evidence="1">ED321 Heterogonic</strain>
    </source>
</reference>
<protein>
    <submittedName>
        <fullName evidence="1 3">Uncharacterized protein</fullName>
    </submittedName>
</protein>
<evidence type="ECO:0000313" key="4">
    <source>
        <dbReference type="WormBase" id="SRAE_2000048450"/>
    </source>
</evidence>
<dbReference type="Proteomes" id="UP000035682">
    <property type="component" value="Unplaced"/>
</dbReference>
<dbReference type="WormBase" id="SRAE_2000048450">
    <property type="protein sequence ID" value="SRP01500"/>
    <property type="gene ID" value="WBGene00260679"/>
</dbReference>
<evidence type="ECO:0000313" key="2">
    <source>
        <dbReference type="Proteomes" id="UP000035682"/>
    </source>
</evidence>
<reference evidence="3" key="2">
    <citation type="submission" date="2020-12" db="UniProtKB">
        <authorList>
            <consortium name="WormBaseParasite"/>
        </authorList>
    </citation>
    <scope>IDENTIFICATION</scope>
</reference>
<dbReference type="WBParaSite" id="SRAE_2000048450.1">
    <property type="protein sequence ID" value="SRAE_2000048450.1"/>
    <property type="gene ID" value="WBGene00260679"/>
</dbReference>
<sequence>MITRPGTGSRIEKMKFCRTVYEKVLNNFKGLVCHCINLNRKEIIIHDIDDYGADTKTNYY</sequence>
<evidence type="ECO:0000313" key="3">
    <source>
        <dbReference type="WBParaSite" id="SRAE_2000048450.1"/>
    </source>
</evidence>
<dbReference type="RefSeq" id="XP_024505009.1">
    <property type="nucleotide sequence ID" value="XM_024651320.1"/>
</dbReference>
<keyword evidence="2" id="KW-1185">Reference proteome</keyword>
<dbReference type="CTD" id="36378173"/>
<name>A0A090MXP8_STRRB</name>
<proteinExistence type="predicted"/>
<evidence type="ECO:0000313" key="1">
    <source>
        <dbReference type="EMBL" id="CEF65809.1"/>
    </source>
</evidence>
<dbReference type="EMBL" id="LN609529">
    <property type="protein sequence ID" value="CEF65809.1"/>
    <property type="molecule type" value="Genomic_DNA"/>
</dbReference>
<dbReference type="AlphaFoldDB" id="A0A090MXP8"/>
<dbReference type="GeneID" id="36378173"/>